<dbReference type="InterPro" id="IPR053134">
    <property type="entry name" value="RNA-dir_DNA_polymerase"/>
</dbReference>
<feature type="non-terminal residue" evidence="1">
    <location>
        <position position="1"/>
    </location>
</feature>
<dbReference type="InterPro" id="IPR043128">
    <property type="entry name" value="Rev_trsase/Diguanyl_cyclase"/>
</dbReference>
<dbReference type="AlphaFoldDB" id="A0AA38CW98"/>
<accession>A0AA38CW98</accession>
<sequence length="59" mass="6931">FRDLNRASLKDHYPLPSMEKILQVVAGSERFSLLDGYSGYNQIMVKEEDQFKTTFTTKW</sequence>
<name>A0AA38CW98_TAXCH</name>
<proteinExistence type="predicted"/>
<keyword evidence="2" id="KW-1185">Reference proteome</keyword>
<comment type="caution">
    <text evidence="1">The sequence shown here is derived from an EMBL/GenBank/DDBJ whole genome shotgun (WGS) entry which is preliminary data.</text>
</comment>
<dbReference type="PANTHER" id="PTHR24559:SF444">
    <property type="entry name" value="REVERSE TRANSCRIPTASE DOMAIN-CONTAINING PROTEIN"/>
    <property type="match status" value="1"/>
</dbReference>
<feature type="non-terminal residue" evidence="1">
    <location>
        <position position="59"/>
    </location>
</feature>
<dbReference type="Gene3D" id="3.10.10.10">
    <property type="entry name" value="HIV Type 1 Reverse Transcriptase, subunit A, domain 1"/>
    <property type="match status" value="1"/>
</dbReference>
<organism evidence="1 2">
    <name type="scientific">Taxus chinensis</name>
    <name type="common">Chinese yew</name>
    <name type="synonym">Taxus wallichiana var. chinensis</name>
    <dbReference type="NCBI Taxonomy" id="29808"/>
    <lineage>
        <taxon>Eukaryota</taxon>
        <taxon>Viridiplantae</taxon>
        <taxon>Streptophyta</taxon>
        <taxon>Embryophyta</taxon>
        <taxon>Tracheophyta</taxon>
        <taxon>Spermatophyta</taxon>
        <taxon>Pinopsida</taxon>
        <taxon>Pinidae</taxon>
        <taxon>Conifers II</taxon>
        <taxon>Cupressales</taxon>
        <taxon>Taxaceae</taxon>
        <taxon>Taxus</taxon>
    </lineage>
</organism>
<dbReference type="SUPFAM" id="SSF56672">
    <property type="entry name" value="DNA/RNA polymerases"/>
    <property type="match status" value="1"/>
</dbReference>
<evidence type="ECO:0000313" key="2">
    <source>
        <dbReference type="Proteomes" id="UP000824469"/>
    </source>
</evidence>
<evidence type="ECO:0000313" key="1">
    <source>
        <dbReference type="EMBL" id="KAH9304199.1"/>
    </source>
</evidence>
<dbReference type="PANTHER" id="PTHR24559">
    <property type="entry name" value="TRANSPOSON TY3-I GAG-POL POLYPROTEIN"/>
    <property type="match status" value="1"/>
</dbReference>
<dbReference type="InterPro" id="IPR043502">
    <property type="entry name" value="DNA/RNA_pol_sf"/>
</dbReference>
<dbReference type="EMBL" id="JAHRHJ020000008">
    <property type="protein sequence ID" value="KAH9304199.1"/>
    <property type="molecule type" value="Genomic_DNA"/>
</dbReference>
<evidence type="ECO:0008006" key="3">
    <source>
        <dbReference type="Google" id="ProtNLM"/>
    </source>
</evidence>
<dbReference type="Gene3D" id="3.30.70.270">
    <property type="match status" value="1"/>
</dbReference>
<protein>
    <recommendedName>
        <fullName evidence="3">Reverse transcriptase</fullName>
    </recommendedName>
</protein>
<dbReference type="Proteomes" id="UP000824469">
    <property type="component" value="Unassembled WGS sequence"/>
</dbReference>
<reference evidence="1 2" key="1">
    <citation type="journal article" date="2021" name="Nat. Plants">
        <title>The Taxus genome provides insights into paclitaxel biosynthesis.</title>
        <authorList>
            <person name="Xiong X."/>
            <person name="Gou J."/>
            <person name="Liao Q."/>
            <person name="Li Y."/>
            <person name="Zhou Q."/>
            <person name="Bi G."/>
            <person name="Li C."/>
            <person name="Du R."/>
            <person name="Wang X."/>
            <person name="Sun T."/>
            <person name="Guo L."/>
            <person name="Liang H."/>
            <person name="Lu P."/>
            <person name="Wu Y."/>
            <person name="Zhang Z."/>
            <person name="Ro D.K."/>
            <person name="Shang Y."/>
            <person name="Huang S."/>
            <person name="Yan J."/>
        </authorList>
    </citation>
    <scope>NUCLEOTIDE SEQUENCE [LARGE SCALE GENOMIC DNA]</scope>
    <source>
        <strain evidence="1">Ta-2019</strain>
    </source>
</reference>
<gene>
    <name evidence="1" type="ORF">KI387_008603</name>
</gene>